<sequence>MPAPATSTEQIRALIQQGQMETARLLLDQALSLTPHDPEQRFLRGMLHVIAQRNLQALEDFDVALQVAPHVPPLLFNRGLVFFRMERMEQALADFELLSHLEPASADTWTNIGLIHARSGRPQAALENLQRAERLRPGDPVILRGIANALRETGQLQAAADVHQRVMSATPNDPAALTDYALCLLAQGDIQRADTLYQRVLQFDPGDQTALAGLYMTGKELGDHARVEQLMDYNHLLDSDDALADAMIDLSALRELTLAHEDLIWEPAGRSTSRGRQSPMLDLSHDPELRRFEQLLLKAVQSRMRALNAAARLSNHPWMRGHPPRWRLQSWITVLDQGGHQAPHIHPAGWLSGVFYVDAGQPTTPAAGNLLFGHPQEGLPFQSPDLEHRLVPGSGTLVTFPSYFFHNTVAYQGPSPRISIAFDVIPVR</sequence>
<gene>
    <name evidence="4" type="ORF">VA603_14510</name>
</gene>
<feature type="repeat" description="TPR" evidence="3">
    <location>
        <begin position="106"/>
        <end position="139"/>
    </location>
</feature>
<dbReference type="Pfam" id="PF13432">
    <property type="entry name" value="TPR_16"/>
    <property type="match status" value="2"/>
</dbReference>
<accession>A0ABU5V5X1</accession>
<dbReference type="Gene3D" id="1.25.40.10">
    <property type="entry name" value="Tetratricopeptide repeat domain"/>
    <property type="match status" value="1"/>
</dbReference>
<dbReference type="SUPFAM" id="SSF48452">
    <property type="entry name" value="TPR-like"/>
    <property type="match status" value="1"/>
</dbReference>
<dbReference type="SMART" id="SM00028">
    <property type="entry name" value="TPR"/>
    <property type="match status" value="6"/>
</dbReference>
<dbReference type="PANTHER" id="PTHR44858">
    <property type="entry name" value="TETRATRICOPEPTIDE REPEAT PROTEIN 6"/>
    <property type="match status" value="1"/>
</dbReference>
<name>A0ABU5V5X1_9GAMM</name>
<protein>
    <submittedName>
        <fullName evidence="4">Tetratricopeptide repeat protein</fullName>
    </submittedName>
</protein>
<organism evidence="4 5">
    <name type="scientific">Stenotrophomonas capsici</name>
    <dbReference type="NCBI Taxonomy" id="3110230"/>
    <lineage>
        <taxon>Bacteria</taxon>
        <taxon>Pseudomonadati</taxon>
        <taxon>Pseudomonadota</taxon>
        <taxon>Gammaproteobacteria</taxon>
        <taxon>Lysobacterales</taxon>
        <taxon>Lysobacteraceae</taxon>
        <taxon>Stenotrophomonas</taxon>
    </lineage>
</organism>
<dbReference type="Pfam" id="PF13759">
    <property type="entry name" value="2OG-FeII_Oxy_5"/>
    <property type="match status" value="1"/>
</dbReference>
<evidence type="ECO:0000256" key="3">
    <source>
        <dbReference type="PROSITE-ProRule" id="PRU00339"/>
    </source>
</evidence>
<proteinExistence type="predicted"/>
<keyword evidence="5" id="KW-1185">Reference proteome</keyword>
<feature type="repeat" description="TPR" evidence="3">
    <location>
        <begin position="174"/>
        <end position="207"/>
    </location>
</feature>
<keyword evidence="2 3" id="KW-0802">TPR repeat</keyword>
<dbReference type="Gene3D" id="2.60.120.620">
    <property type="entry name" value="q2cbj1_9rhob like domain"/>
    <property type="match status" value="1"/>
</dbReference>
<evidence type="ECO:0000313" key="5">
    <source>
        <dbReference type="Proteomes" id="UP001301653"/>
    </source>
</evidence>
<evidence type="ECO:0000313" key="4">
    <source>
        <dbReference type="EMBL" id="MEA5668756.1"/>
    </source>
</evidence>
<evidence type="ECO:0000256" key="2">
    <source>
        <dbReference type="ARBA" id="ARBA00022803"/>
    </source>
</evidence>
<dbReference type="Pfam" id="PF14559">
    <property type="entry name" value="TPR_19"/>
    <property type="match status" value="1"/>
</dbReference>
<reference evidence="4 5" key="1">
    <citation type="submission" date="2023-12" db="EMBL/GenBank/DDBJ databases">
        <title>Stenotrophomonas guangdongensis sp. nov., isolated from wilted pepper plants (Capsicum annuum).</title>
        <authorList>
            <person name="Qiu M."/>
            <person name="Li Y."/>
            <person name="Liu Q."/>
            <person name="Zhang X."/>
            <person name="Huang Y."/>
            <person name="Guo R."/>
            <person name="Hu M."/>
            <person name="Zhou J."/>
            <person name="Zhou X."/>
        </authorList>
    </citation>
    <scope>NUCLEOTIDE SEQUENCE [LARGE SCALE GENOMIC DNA]</scope>
    <source>
        <strain evidence="4 5">MH1</strain>
    </source>
</reference>
<keyword evidence="1" id="KW-0677">Repeat</keyword>
<dbReference type="Proteomes" id="UP001301653">
    <property type="component" value="Unassembled WGS sequence"/>
</dbReference>
<dbReference type="PROSITE" id="PS50005">
    <property type="entry name" value="TPR"/>
    <property type="match status" value="3"/>
</dbReference>
<dbReference type="InterPro" id="IPR019734">
    <property type="entry name" value="TPR_rpt"/>
</dbReference>
<evidence type="ECO:0000256" key="1">
    <source>
        <dbReference type="ARBA" id="ARBA00022737"/>
    </source>
</evidence>
<feature type="repeat" description="TPR" evidence="3">
    <location>
        <begin position="72"/>
        <end position="105"/>
    </location>
</feature>
<dbReference type="InterPro" id="IPR050498">
    <property type="entry name" value="Ycf3"/>
</dbReference>
<dbReference type="InterPro" id="IPR012668">
    <property type="entry name" value="CHP02466"/>
</dbReference>
<dbReference type="PANTHER" id="PTHR44858:SF1">
    <property type="entry name" value="UDP-N-ACETYLGLUCOSAMINE--PEPTIDE N-ACETYLGLUCOSAMINYLTRANSFERASE SPINDLY-RELATED"/>
    <property type="match status" value="1"/>
</dbReference>
<dbReference type="InterPro" id="IPR011990">
    <property type="entry name" value="TPR-like_helical_dom_sf"/>
</dbReference>
<comment type="caution">
    <text evidence="4">The sequence shown here is derived from an EMBL/GenBank/DDBJ whole genome shotgun (WGS) entry which is preliminary data.</text>
</comment>
<dbReference type="RefSeq" id="WP_323439273.1">
    <property type="nucleotide sequence ID" value="NZ_JAYFUH010000249.1"/>
</dbReference>
<dbReference type="EMBL" id="JAYFUH010000249">
    <property type="protein sequence ID" value="MEA5668756.1"/>
    <property type="molecule type" value="Genomic_DNA"/>
</dbReference>